<dbReference type="RefSeq" id="WP_153342823.1">
    <property type="nucleotide sequence ID" value="NZ_WEGI01000006.1"/>
</dbReference>
<evidence type="ECO:0000256" key="1">
    <source>
        <dbReference type="ARBA" id="ARBA00004651"/>
    </source>
</evidence>
<dbReference type="PANTHER" id="PTHR23513">
    <property type="entry name" value="INTEGRAL MEMBRANE EFFLUX PROTEIN-RELATED"/>
    <property type="match status" value="1"/>
</dbReference>
<accession>A0A7K0DQJ6</accession>
<feature type="transmembrane region" description="Helical" evidence="7">
    <location>
        <begin position="95"/>
        <end position="116"/>
    </location>
</feature>
<dbReference type="SUPFAM" id="SSF103473">
    <property type="entry name" value="MFS general substrate transporter"/>
    <property type="match status" value="1"/>
</dbReference>
<dbReference type="EMBL" id="WEGI01000006">
    <property type="protein sequence ID" value="MQY27632.1"/>
    <property type="molecule type" value="Genomic_DNA"/>
</dbReference>
<keyword evidence="6 7" id="KW-0472">Membrane</keyword>
<name>A0A7K0DQJ6_9NOCA</name>
<keyword evidence="5 7" id="KW-1133">Transmembrane helix</keyword>
<sequence>MVSTAADRVSDRVAREHAVSTWAPLSSPLYRALWIAQMVSNLGTWMQTVGAQWLLVDKPHAAVLVSLVQAATTLPVMLLVVPSGVLADLLDRRRLLLAAQTAMAVLAVVLTVVTAVGHTTPLVLLSLLFLLGCGQALVSPSWQAIQPELVPRRQIPAAASLSSMNINSARAIGPALAGVLVSLAGPTVVFGLNALSFIGIVAVLFRWRRPIVARDLPAERPLPALRAGLRFIRSSPSIRRVLLRSILFIFPASAVWSLLAVVAHDRLALGSGGYGVLLSALGAGAVLGATQIGRLRRVLSTTGLLALAGVLFGIGALAAALVPYPPLVWLGLLFAGLAWMVSMSTMNSSMQLLLPGWVRARGLSMFQLVLMGGQAIGALVWGAVAGTVGLVPTLLVSAGLLGLCALSTRWWPVRVTSLDTRHAEFWPEPAMVVEPEPRDGPVLVLRTYQVPAEQAADFTAAMARVSRSRQRTGASRWQLYRDIGATDRYIEAFVVRSWEEHMHQQHVRLTALDESAEKRVEQYTVGETRTMHLIAEPVDDIRPARRGLSISRARHDRAEVLNQRH</sequence>
<evidence type="ECO:0000256" key="6">
    <source>
        <dbReference type="ARBA" id="ARBA00023136"/>
    </source>
</evidence>
<feature type="transmembrane region" description="Helical" evidence="7">
    <location>
        <begin position="365"/>
        <end position="384"/>
    </location>
</feature>
<reference evidence="9 10" key="1">
    <citation type="submission" date="2019-10" db="EMBL/GenBank/DDBJ databases">
        <title>Nocardia macrotermitis sp. nov. and Nocardia aurantia sp. nov., isolated from the gut of fungus growing-termite Macrotermes natalensis.</title>
        <authorList>
            <person name="Benndorf R."/>
            <person name="Schwitalla J."/>
            <person name="Martin K."/>
            <person name="De Beer W."/>
            <person name="Kaster A.-K."/>
            <person name="Vollmers J."/>
            <person name="Poulsen M."/>
            <person name="Beemelmanns C."/>
        </authorList>
    </citation>
    <scope>NUCLEOTIDE SEQUENCE [LARGE SCALE GENOMIC DNA]</scope>
    <source>
        <strain evidence="9 10">RB56</strain>
    </source>
</reference>
<evidence type="ECO:0000256" key="2">
    <source>
        <dbReference type="ARBA" id="ARBA00022448"/>
    </source>
</evidence>
<dbReference type="CDD" id="cd06173">
    <property type="entry name" value="MFS_MefA_like"/>
    <property type="match status" value="1"/>
</dbReference>
<dbReference type="AlphaFoldDB" id="A0A7K0DQJ6"/>
<feature type="transmembrane region" description="Helical" evidence="7">
    <location>
        <begin position="241"/>
        <end position="263"/>
    </location>
</feature>
<feature type="transmembrane region" description="Helical" evidence="7">
    <location>
        <begin position="190"/>
        <end position="207"/>
    </location>
</feature>
<evidence type="ECO:0000256" key="4">
    <source>
        <dbReference type="ARBA" id="ARBA00022692"/>
    </source>
</evidence>
<dbReference type="PROSITE" id="PS50850">
    <property type="entry name" value="MFS"/>
    <property type="match status" value="1"/>
</dbReference>
<gene>
    <name evidence="9" type="primary">entS_2</name>
    <name evidence="9" type="ORF">NRB56_32150</name>
</gene>
<dbReference type="Proteomes" id="UP000431401">
    <property type="component" value="Unassembled WGS sequence"/>
</dbReference>
<evidence type="ECO:0000259" key="8">
    <source>
        <dbReference type="PROSITE" id="PS50850"/>
    </source>
</evidence>
<keyword evidence="10" id="KW-1185">Reference proteome</keyword>
<dbReference type="InterPro" id="IPR020846">
    <property type="entry name" value="MFS_dom"/>
</dbReference>
<dbReference type="GO" id="GO:0005886">
    <property type="term" value="C:plasma membrane"/>
    <property type="evidence" value="ECO:0007669"/>
    <property type="project" value="UniProtKB-SubCell"/>
</dbReference>
<feature type="transmembrane region" description="Helical" evidence="7">
    <location>
        <begin position="327"/>
        <end position="344"/>
    </location>
</feature>
<organism evidence="9 10">
    <name type="scientific">Nocardia aurantia</name>
    <dbReference type="NCBI Taxonomy" id="2585199"/>
    <lineage>
        <taxon>Bacteria</taxon>
        <taxon>Bacillati</taxon>
        <taxon>Actinomycetota</taxon>
        <taxon>Actinomycetes</taxon>
        <taxon>Mycobacteriales</taxon>
        <taxon>Nocardiaceae</taxon>
        <taxon>Nocardia</taxon>
    </lineage>
</organism>
<dbReference type="OrthoDB" id="9775268at2"/>
<evidence type="ECO:0000256" key="3">
    <source>
        <dbReference type="ARBA" id="ARBA00022475"/>
    </source>
</evidence>
<evidence type="ECO:0000313" key="10">
    <source>
        <dbReference type="Proteomes" id="UP000431401"/>
    </source>
</evidence>
<feature type="transmembrane region" description="Helical" evidence="7">
    <location>
        <begin position="61"/>
        <end position="83"/>
    </location>
</feature>
<comment type="caution">
    <text evidence="9">The sequence shown here is derived from an EMBL/GenBank/DDBJ whole genome shotgun (WGS) entry which is preliminary data.</text>
</comment>
<feature type="domain" description="Major facilitator superfamily (MFS) profile" evidence="8">
    <location>
        <begin position="29"/>
        <end position="416"/>
    </location>
</feature>
<dbReference type="Gene3D" id="1.20.1250.20">
    <property type="entry name" value="MFS general substrate transporter like domains"/>
    <property type="match status" value="1"/>
</dbReference>
<evidence type="ECO:0000313" key="9">
    <source>
        <dbReference type="EMBL" id="MQY27632.1"/>
    </source>
</evidence>
<dbReference type="InterPro" id="IPR036259">
    <property type="entry name" value="MFS_trans_sf"/>
</dbReference>
<comment type="subcellular location">
    <subcellularLocation>
        <location evidence="1">Cell membrane</location>
        <topology evidence="1">Multi-pass membrane protein</topology>
    </subcellularLocation>
</comment>
<keyword evidence="2" id="KW-0813">Transport</keyword>
<feature type="transmembrane region" description="Helical" evidence="7">
    <location>
        <begin position="302"/>
        <end position="321"/>
    </location>
</feature>
<evidence type="ECO:0000256" key="7">
    <source>
        <dbReference type="SAM" id="Phobius"/>
    </source>
</evidence>
<feature type="transmembrane region" description="Helical" evidence="7">
    <location>
        <begin position="390"/>
        <end position="411"/>
    </location>
</feature>
<dbReference type="InterPro" id="IPR010290">
    <property type="entry name" value="TM_effector"/>
</dbReference>
<protein>
    <submittedName>
        <fullName evidence="9">Enterobactin exporter EntS</fullName>
    </submittedName>
</protein>
<proteinExistence type="predicted"/>
<feature type="transmembrane region" description="Helical" evidence="7">
    <location>
        <begin position="269"/>
        <end position="290"/>
    </location>
</feature>
<keyword evidence="3" id="KW-1003">Cell membrane</keyword>
<feature type="transmembrane region" description="Helical" evidence="7">
    <location>
        <begin position="122"/>
        <end position="145"/>
    </location>
</feature>
<dbReference type="Pfam" id="PF05977">
    <property type="entry name" value="MFS_3"/>
    <property type="match status" value="1"/>
</dbReference>
<dbReference type="GO" id="GO:0022857">
    <property type="term" value="F:transmembrane transporter activity"/>
    <property type="evidence" value="ECO:0007669"/>
    <property type="project" value="InterPro"/>
</dbReference>
<evidence type="ECO:0000256" key="5">
    <source>
        <dbReference type="ARBA" id="ARBA00022989"/>
    </source>
</evidence>
<dbReference type="PANTHER" id="PTHR23513:SF11">
    <property type="entry name" value="STAPHYLOFERRIN A TRANSPORTER"/>
    <property type="match status" value="1"/>
</dbReference>
<keyword evidence="4 7" id="KW-0812">Transmembrane</keyword>